<gene>
    <name evidence="1" type="ORF">SVIO_091010</name>
</gene>
<comment type="caution">
    <text evidence="1">The sequence shown here is derived from an EMBL/GenBank/DDBJ whole genome shotgun (WGS) entry which is preliminary data.</text>
</comment>
<dbReference type="EMBL" id="BJHW01000002">
    <property type="protein sequence ID" value="GDY58478.1"/>
    <property type="molecule type" value="Genomic_DNA"/>
</dbReference>
<dbReference type="Proteomes" id="UP000301309">
    <property type="component" value="Unassembled WGS sequence"/>
</dbReference>
<evidence type="ECO:0000313" key="2">
    <source>
        <dbReference type="Proteomes" id="UP000301309"/>
    </source>
</evidence>
<accession>A0A4D4LJ38</accession>
<protein>
    <submittedName>
        <fullName evidence="1">Uncharacterized protein</fullName>
    </submittedName>
</protein>
<reference evidence="1 2" key="1">
    <citation type="journal article" date="2020" name="Int. J. Syst. Evol. Microbiol.">
        <title>Reclassification of Streptomyces castelarensis and Streptomyces sporoclivatus as later heterotypic synonyms of Streptomyces antimycoticus.</title>
        <authorList>
            <person name="Komaki H."/>
            <person name="Tamura T."/>
        </authorList>
    </citation>
    <scope>NUCLEOTIDE SEQUENCE [LARGE SCALE GENOMIC DNA]</scope>
    <source>
        <strain evidence="1 2">NBRC 13459</strain>
    </source>
</reference>
<evidence type="ECO:0000313" key="1">
    <source>
        <dbReference type="EMBL" id="GDY58478.1"/>
    </source>
</evidence>
<dbReference type="AlphaFoldDB" id="A0A4D4LJ38"/>
<organism evidence="1 2">
    <name type="scientific">Streptomyces violaceusniger</name>
    <dbReference type="NCBI Taxonomy" id="68280"/>
    <lineage>
        <taxon>Bacteria</taxon>
        <taxon>Bacillati</taxon>
        <taxon>Actinomycetota</taxon>
        <taxon>Actinomycetes</taxon>
        <taxon>Kitasatosporales</taxon>
        <taxon>Streptomycetaceae</taxon>
        <taxon>Streptomyces</taxon>
        <taxon>Streptomyces violaceusniger group</taxon>
    </lineage>
</organism>
<keyword evidence="2" id="KW-1185">Reference proteome</keyword>
<sequence>MKLNGQGFEKSEGLPPGAYFRALAEHREGVRVYSALEVGEASQEEWNHVIGGILGIDPTDLMRRALANLRPEPQIVAAAERARAAGIKIAMHRRSWCQPSLLCAD</sequence>
<proteinExistence type="predicted"/>
<name>A0A4D4LJ38_STRVO</name>